<keyword evidence="2 6" id="KW-1003">Cell membrane</keyword>
<organism evidence="7 8">
    <name type="scientific">Cryptotermes secundus</name>
    <dbReference type="NCBI Taxonomy" id="105785"/>
    <lineage>
        <taxon>Eukaryota</taxon>
        <taxon>Metazoa</taxon>
        <taxon>Ecdysozoa</taxon>
        <taxon>Arthropoda</taxon>
        <taxon>Hexapoda</taxon>
        <taxon>Insecta</taxon>
        <taxon>Pterygota</taxon>
        <taxon>Neoptera</taxon>
        <taxon>Polyneoptera</taxon>
        <taxon>Dictyoptera</taxon>
        <taxon>Blattodea</taxon>
        <taxon>Blattoidea</taxon>
        <taxon>Termitoidae</taxon>
        <taxon>Kalotermitidae</taxon>
        <taxon>Cryptotermitinae</taxon>
        <taxon>Cryptotermes</taxon>
    </lineage>
</organism>
<comment type="similarity">
    <text evidence="6">Belongs to the insect chemoreceptor superfamily. Gustatory receptor (GR) family.</text>
</comment>
<evidence type="ECO:0000256" key="1">
    <source>
        <dbReference type="ARBA" id="ARBA00004651"/>
    </source>
</evidence>
<accession>A0A2J7QML8</accession>
<comment type="subcellular location">
    <subcellularLocation>
        <location evidence="1 6">Cell membrane</location>
        <topology evidence="1 6">Multi-pass membrane protein</topology>
    </subcellularLocation>
</comment>
<dbReference type="EMBL" id="NEVH01013204">
    <property type="protein sequence ID" value="PNF29822.1"/>
    <property type="molecule type" value="Genomic_DNA"/>
</dbReference>
<evidence type="ECO:0000256" key="5">
    <source>
        <dbReference type="ARBA" id="ARBA00023136"/>
    </source>
</evidence>
<evidence type="ECO:0000313" key="7">
    <source>
        <dbReference type="EMBL" id="PNF29822.1"/>
    </source>
</evidence>
<feature type="transmembrane region" description="Helical" evidence="6">
    <location>
        <begin position="107"/>
        <end position="124"/>
    </location>
</feature>
<comment type="function">
    <text evidence="6">Gustatory receptor which mediates acceptance or avoidance behavior, depending on its substrates.</text>
</comment>
<reference evidence="7 8" key="1">
    <citation type="submission" date="2017-12" db="EMBL/GenBank/DDBJ databases">
        <title>Hemimetabolous genomes reveal molecular basis of termite eusociality.</title>
        <authorList>
            <person name="Harrison M.C."/>
            <person name="Jongepier E."/>
            <person name="Robertson H.M."/>
            <person name="Arning N."/>
            <person name="Bitard-Feildel T."/>
            <person name="Chao H."/>
            <person name="Childers C.P."/>
            <person name="Dinh H."/>
            <person name="Doddapaneni H."/>
            <person name="Dugan S."/>
            <person name="Gowin J."/>
            <person name="Greiner C."/>
            <person name="Han Y."/>
            <person name="Hu H."/>
            <person name="Hughes D.S.T."/>
            <person name="Huylmans A.-K."/>
            <person name="Kemena C."/>
            <person name="Kremer L.P.M."/>
            <person name="Lee S.L."/>
            <person name="Lopez-Ezquerra A."/>
            <person name="Mallet L."/>
            <person name="Monroy-Kuhn J.M."/>
            <person name="Moser A."/>
            <person name="Murali S.C."/>
            <person name="Muzny D.M."/>
            <person name="Otani S."/>
            <person name="Piulachs M.-D."/>
            <person name="Poelchau M."/>
            <person name="Qu J."/>
            <person name="Schaub F."/>
            <person name="Wada-Katsumata A."/>
            <person name="Worley K.C."/>
            <person name="Xie Q."/>
            <person name="Ylla G."/>
            <person name="Poulsen M."/>
            <person name="Gibbs R.A."/>
            <person name="Schal C."/>
            <person name="Richards S."/>
            <person name="Belles X."/>
            <person name="Korb J."/>
            <person name="Bornberg-Bauer E."/>
        </authorList>
    </citation>
    <scope>NUCLEOTIDE SEQUENCE [LARGE SCALE GENOMIC DNA]</scope>
    <source>
        <tissue evidence="7">Whole body</tissue>
    </source>
</reference>
<gene>
    <name evidence="7" type="ORF">B7P43_G09549</name>
</gene>
<evidence type="ECO:0000256" key="3">
    <source>
        <dbReference type="ARBA" id="ARBA00022692"/>
    </source>
</evidence>
<dbReference type="Pfam" id="PF08395">
    <property type="entry name" value="7tm_7"/>
    <property type="match status" value="1"/>
</dbReference>
<evidence type="ECO:0000256" key="6">
    <source>
        <dbReference type="RuleBase" id="RU363108"/>
    </source>
</evidence>
<evidence type="ECO:0000256" key="4">
    <source>
        <dbReference type="ARBA" id="ARBA00022989"/>
    </source>
</evidence>
<keyword evidence="5 6" id="KW-0472">Membrane</keyword>
<dbReference type="InterPro" id="IPR013604">
    <property type="entry name" value="7TM_chemorcpt"/>
</dbReference>
<dbReference type="GO" id="GO:0007165">
    <property type="term" value="P:signal transduction"/>
    <property type="evidence" value="ECO:0007669"/>
    <property type="project" value="UniProtKB-KW"/>
</dbReference>
<keyword evidence="4 6" id="KW-1133">Transmembrane helix</keyword>
<evidence type="ECO:0000313" key="8">
    <source>
        <dbReference type="Proteomes" id="UP000235965"/>
    </source>
</evidence>
<keyword evidence="3 6" id="KW-0812">Transmembrane</keyword>
<protein>
    <recommendedName>
        <fullName evidence="6">Gustatory receptor</fullName>
    </recommendedName>
</protein>
<feature type="transmembrane region" description="Helical" evidence="6">
    <location>
        <begin position="190"/>
        <end position="217"/>
    </location>
</feature>
<dbReference type="GO" id="GO:0050909">
    <property type="term" value="P:sensory perception of taste"/>
    <property type="evidence" value="ECO:0007669"/>
    <property type="project" value="InterPro"/>
</dbReference>
<keyword evidence="6" id="KW-0807">Transducer</keyword>
<keyword evidence="8" id="KW-1185">Reference proteome</keyword>
<dbReference type="AlphaFoldDB" id="A0A2J7QML8"/>
<comment type="caution">
    <text evidence="6">Lacks conserved residue(s) required for the propagation of feature annotation.</text>
</comment>
<keyword evidence="6" id="KW-0675">Receptor</keyword>
<dbReference type="InParanoid" id="A0A2J7QML8"/>
<dbReference type="GO" id="GO:0005886">
    <property type="term" value="C:plasma membrane"/>
    <property type="evidence" value="ECO:0007669"/>
    <property type="project" value="UniProtKB-SubCell"/>
</dbReference>
<feature type="transmembrane region" description="Helical" evidence="6">
    <location>
        <begin position="70"/>
        <end position="87"/>
    </location>
</feature>
<proteinExistence type="inferred from homology"/>
<sequence length="312" mass="34844">MSVGYPRNANIGFAASHVPLYSSGFITLLERQTVNRRKVRRLVHEISRVDRVMVGRGIGLSMYRDMSSRIVLQLFLVFVIGVSLWVLDLHNYCRLNCYSGYSGLVPFLVNTVEIIQFLNLVLILRKKYELLNECLTSSLSVSTTGVNTKILAGSPAVSLIPNKIFEVKPSGLEVYELRDMYSHLYDISHLISATYGVSLPGITVWLATYSVACVVFASRHFSYGKYPVAIILLCALSLCFLGTITVPFGMTSDEVYRSSVLVQKLLLRRDISERSMGELDRSAAWASGLQPASSSRWTRQCFLVSSVQFVPT</sequence>
<dbReference type="Proteomes" id="UP000235965">
    <property type="component" value="Unassembled WGS sequence"/>
</dbReference>
<name>A0A2J7QML8_9NEOP</name>
<evidence type="ECO:0000256" key="2">
    <source>
        <dbReference type="ARBA" id="ARBA00022475"/>
    </source>
</evidence>
<comment type="caution">
    <text evidence="7">The sequence shown here is derived from an EMBL/GenBank/DDBJ whole genome shotgun (WGS) entry which is preliminary data.</text>
</comment>
<feature type="transmembrane region" description="Helical" evidence="6">
    <location>
        <begin position="229"/>
        <end position="249"/>
    </location>
</feature>